<dbReference type="PANTHER" id="PTHR34570:SF12">
    <property type="entry name" value="EXPRESSED PROTEIN"/>
    <property type="match status" value="1"/>
</dbReference>
<protein>
    <submittedName>
        <fullName evidence="1">Uncharacterized protein</fullName>
    </submittedName>
</protein>
<gene>
    <name evidence="1" type="ORF">Cni_G08409</name>
</gene>
<organism evidence="1 2">
    <name type="scientific">Canna indica</name>
    <name type="common">Indian-shot</name>
    <dbReference type="NCBI Taxonomy" id="4628"/>
    <lineage>
        <taxon>Eukaryota</taxon>
        <taxon>Viridiplantae</taxon>
        <taxon>Streptophyta</taxon>
        <taxon>Embryophyta</taxon>
        <taxon>Tracheophyta</taxon>
        <taxon>Spermatophyta</taxon>
        <taxon>Magnoliopsida</taxon>
        <taxon>Liliopsida</taxon>
        <taxon>Zingiberales</taxon>
        <taxon>Cannaceae</taxon>
        <taxon>Canna</taxon>
    </lineage>
</organism>
<keyword evidence="2" id="KW-1185">Reference proteome</keyword>
<evidence type="ECO:0000313" key="2">
    <source>
        <dbReference type="Proteomes" id="UP001327560"/>
    </source>
</evidence>
<name>A0AAQ3K0X0_9LILI</name>
<dbReference type="EMBL" id="CP136891">
    <property type="protein sequence ID" value="WOK99696.1"/>
    <property type="molecule type" value="Genomic_DNA"/>
</dbReference>
<proteinExistence type="predicted"/>
<reference evidence="1 2" key="1">
    <citation type="submission" date="2023-10" db="EMBL/GenBank/DDBJ databases">
        <title>Chromosome-scale genome assembly provides insights into flower coloration mechanisms of Canna indica.</title>
        <authorList>
            <person name="Li C."/>
        </authorList>
    </citation>
    <scope>NUCLEOTIDE SEQUENCE [LARGE SCALE GENOMIC DNA]</scope>
    <source>
        <tissue evidence="1">Flower</tissue>
    </source>
</reference>
<accession>A0AAQ3K0X0</accession>
<dbReference type="AlphaFoldDB" id="A0AAQ3K0X0"/>
<dbReference type="PANTHER" id="PTHR34570">
    <property type="entry name" value="OS03G0593100 PROTEIN"/>
    <property type="match status" value="1"/>
</dbReference>
<dbReference type="Proteomes" id="UP001327560">
    <property type="component" value="Chromosome 2"/>
</dbReference>
<sequence>MGKQNNDAIVLCSSIALLQERFRRLQRIKEMREERQIMQMFAEAEQPPIMQMFAEAEPPKWFYHHALVHPSRPPCGSPSLQSEYHVNCAEFQSFETSLSLGLWSGNASMHAAKISNEIEVDTSLHL</sequence>
<evidence type="ECO:0000313" key="1">
    <source>
        <dbReference type="EMBL" id="WOK99696.1"/>
    </source>
</evidence>